<keyword evidence="2" id="KW-1185">Reference proteome</keyword>
<accession>A0A2S4VRM8</accession>
<reference evidence="1" key="1">
    <citation type="submission" date="2017-12" db="EMBL/GenBank/DDBJ databases">
        <title>Gene loss provides genomic basis for host adaptation in cereal stripe rust fungi.</title>
        <authorList>
            <person name="Xia C."/>
        </authorList>
    </citation>
    <scope>NUCLEOTIDE SEQUENCE [LARGE SCALE GENOMIC DNA]</scope>
    <source>
        <strain evidence="1">93-210</strain>
    </source>
</reference>
<evidence type="ECO:0000313" key="2">
    <source>
        <dbReference type="Proteomes" id="UP000239156"/>
    </source>
</evidence>
<dbReference type="EMBL" id="PKSL01000033">
    <property type="protein sequence ID" value="POW12206.1"/>
    <property type="molecule type" value="Genomic_DNA"/>
</dbReference>
<dbReference type="AlphaFoldDB" id="A0A2S4VRM8"/>
<organism evidence="1 2">
    <name type="scientific">Puccinia striiformis</name>
    <dbReference type="NCBI Taxonomy" id="27350"/>
    <lineage>
        <taxon>Eukaryota</taxon>
        <taxon>Fungi</taxon>
        <taxon>Dikarya</taxon>
        <taxon>Basidiomycota</taxon>
        <taxon>Pucciniomycotina</taxon>
        <taxon>Pucciniomycetes</taxon>
        <taxon>Pucciniales</taxon>
        <taxon>Pucciniaceae</taxon>
        <taxon>Puccinia</taxon>
    </lineage>
</organism>
<gene>
    <name evidence="1" type="ORF">PSTT_04723</name>
</gene>
<name>A0A2S4VRM8_9BASI</name>
<evidence type="ECO:0000313" key="1">
    <source>
        <dbReference type="EMBL" id="POW12206.1"/>
    </source>
</evidence>
<dbReference type="Proteomes" id="UP000239156">
    <property type="component" value="Unassembled WGS sequence"/>
</dbReference>
<comment type="caution">
    <text evidence="1">The sequence shown here is derived from an EMBL/GenBank/DDBJ whole genome shotgun (WGS) entry which is preliminary data.</text>
</comment>
<proteinExistence type="predicted"/>
<dbReference type="VEuPathDB" id="FungiDB:PSTT_04723"/>
<sequence>MDWPVFVRSIPDDLPINVNSQSIMVLPPSRSPDPFCSHPISLFIQIGEAASALHDLHR</sequence>
<protein>
    <submittedName>
        <fullName evidence="1">Uncharacterized protein</fullName>
    </submittedName>
</protein>